<evidence type="ECO:0000313" key="2">
    <source>
        <dbReference type="Proteomes" id="UP000095332"/>
    </source>
</evidence>
<evidence type="ECO:0000313" key="1">
    <source>
        <dbReference type="EMBL" id="CUP51842.1"/>
    </source>
</evidence>
<reference evidence="1 2" key="1">
    <citation type="submission" date="2015-09" db="EMBL/GenBank/DDBJ databases">
        <authorList>
            <consortium name="Pathogen Informatics"/>
        </authorList>
    </citation>
    <scope>NUCLEOTIDE SEQUENCE [LARGE SCALE GENOMIC DNA]</scope>
    <source>
        <strain evidence="1 2">2789STDY5834948</strain>
    </source>
</reference>
<dbReference type="EMBL" id="CZBM01000001">
    <property type="protein sequence ID" value="CUP51842.1"/>
    <property type="molecule type" value="Genomic_DNA"/>
</dbReference>
<dbReference type="RefSeq" id="WP_057327619.1">
    <property type="nucleotide sequence ID" value="NZ_CZBM01000001.1"/>
</dbReference>
<sequence>MKRNYARFYTLLNRMPTSDKEELKVELVRQYTNGRTTSLKELTDKEYDAMCDGMQRQVGGYKAREIAREELRRKRSAALHLLQKNGIDTTDWNRVNAYCKNPRISGKEFGKLTVEELELLCIKLRLIMRKNDKNKNYSQLN</sequence>
<name>A0A174NSW9_PARDI</name>
<gene>
    <name evidence="1" type="ORF">ERS852560_00177</name>
</gene>
<proteinExistence type="predicted"/>
<dbReference type="AlphaFoldDB" id="A0A174NSW9"/>
<accession>A0A174NSW9</accession>
<dbReference type="Proteomes" id="UP000095332">
    <property type="component" value="Unassembled WGS sequence"/>
</dbReference>
<organism evidence="1 2">
    <name type="scientific">Parabacteroides distasonis</name>
    <dbReference type="NCBI Taxonomy" id="823"/>
    <lineage>
        <taxon>Bacteria</taxon>
        <taxon>Pseudomonadati</taxon>
        <taxon>Bacteroidota</taxon>
        <taxon>Bacteroidia</taxon>
        <taxon>Bacteroidales</taxon>
        <taxon>Tannerellaceae</taxon>
        <taxon>Parabacteroides</taxon>
    </lineage>
</organism>
<protein>
    <submittedName>
        <fullName evidence="1">Uncharacterized protein</fullName>
    </submittedName>
</protein>